<dbReference type="Proteomes" id="UP000595140">
    <property type="component" value="Unassembled WGS sequence"/>
</dbReference>
<evidence type="ECO:0000256" key="1">
    <source>
        <dbReference type="ARBA" id="ARBA00022553"/>
    </source>
</evidence>
<feature type="compositionally biased region" description="Basic and acidic residues" evidence="2">
    <location>
        <begin position="604"/>
        <end position="617"/>
    </location>
</feature>
<feature type="compositionally biased region" description="Low complexity" evidence="2">
    <location>
        <begin position="107"/>
        <end position="128"/>
    </location>
</feature>
<feature type="region of interest" description="Disordered" evidence="2">
    <location>
        <begin position="690"/>
        <end position="998"/>
    </location>
</feature>
<feature type="region of interest" description="Disordered" evidence="2">
    <location>
        <begin position="604"/>
        <end position="636"/>
    </location>
</feature>
<evidence type="ECO:0000256" key="2">
    <source>
        <dbReference type="SAM" id="MobiDB-lite"/>
    </source>
</evidence>
<dbReference type="InterPro" id="IPR038808">
    <property type="entry name" value="MOS1-like"/>
</dbReference>
<feature type="compositionally biased region" description="Basic and acidic residues" evidence="2">
    <location>
        <begin position="785"/>
        <end position="794"/>
    </location>
</feature>
<feature type="region of interest" description="Disordered" evidence="2">
    <location>
        <begin position="319"/>
        <end position="342"/>
    </location>
</feature>
<feature type="region of interest" description="Disordered" evidence="2">
    <location>
        <begin position="34"/>
        <end position="157"/>
    </location>
</feature>
<feature type="compositionally biased region" description="Basic residues" evidence="2">
    <location>
        <begin position="956"/>
        <end position="967"/>
    </location>
</feature>
<organism evidence="4 5">
    <name type="scientific">Cuscuta campestris</name>
    <dbReference type="NCBI Taxonomy" id="132261"/>
    <lineage>
        <taxon>Eukaryota</taxon>
        <taxon>Viridiplantae</taxon>
        <taxon>Streptophyta</taxon>
        <taxon>Embryophyta</taxon>
        <taxon>Tracheophyta</taxon>
        <taxon>Spermatophyta</taxon>
        <taxon>Magnoliopsida</taxon>
        <taxon>eudicotyledons</taxon>
        <taxon>Gunneridae</taxon>
        <taxon>Pentapetalae</taxon>
        <taxon>asterids</taxon>
        <taxon>lamiids</taxon>
        <taxon>Solanales</taxon>
        <taxon>Convolvulaceae</taxon>
        <taxon>Cuscuteae</taxon>
        <taxon>Cuscuta</taxon>
        <taxon>Cuscuta subgen. Grammica</taxon>
        <taxon>Cuscuta sect. Cleistogrammica</taxon>
    </lineage>
</organism>
<feature type="compositionally biased region" description="Polar residues" evidence="2">
    <location>
        <begin position="1209"/>
        <end position="1223"/>
    </location>
</feature>
<feature type="compositionally biased region" description="Basic and acidic residues" evidence="2">
    <location>
        <begin position="690"/>
        <end position="701"/>
    </location>
</feature>
<reference evidence="4 5" key="1">
    <citation type="submission" date="2018-04" db="EMBL/GenBank/DDBJ databases">
        <authorList>
            <person name="Vogel A."/>
        </authorList>
    </citation>
    <scope>NUCLEOTIDE SEQUENCE [LARGE SCALE GENOMIC DNA]</scope>
</reference>
<feature type="compositionally biased region" description="Basic and acidic residues" evidence="2">
    <location>
        <begin position="712"/>
        <end position="752"/>
    </location>
</feature>
<feature type="compositionally biased region" description="Basic and acidic residues" evidence="2">
    <location>
        <begin position="187"/>
        <end position="203"/>
    </location>
</feature>
<feature type="compositionally biased region" description="Basic and acidic residues" evidence="2">
    <location>
        <begin position="1274"/>
        <end position="1340"/>
    </location>
</feature>
<evidence type="ECO:0000259" key="3">
    <source>
        <dbReference type="Pfam" id="PF07001"/>
    </source>
</evidence>
<feature type="region of interest" description="Disordered" evidence="2">
    <location>
        <begin position="174"/>
        <end position="242"/>
    </location>
</feature>
<feature type="compositionally biased region" description="Polar residues" evidence="2">
    <location>
        <begin position="945"/>
        <end position="954"/>
    </location>
</feature>
<feature type="compositionally biased region" description="Polar residues" evidence="2">
    <location>
        <begin position="1011"/>
        <end position="1021"/>
    </location>
</feature>
<dbReference type="GO" id="GO:0040029">
    <property type="term" value="P:epigenetic regulation of gene expression"/>
    <property type="evidence" value="ECO:0007669"/>
    <property type="project" value="TreeGrafter"/>
</dbReference>
<feature type="compositionally biased region" description="Polar residues" evidence="2">
    <location>
        <begin position="138"/>
        <end position="154"/>
    </location>
</feature>
<feature type="compositionally biased region" description="Basic and acidic residues" evidence="2">
    <location>
        <begin position="1073"/>
        <end position="1090"/>
    </location>
</feature>
<proteinExistence type="predicted"/>
<feature type="compositionally biased region" description="Polar residues" evidence="2">
    <location>
        <begin position="842"/>
        <end position="853"/>
    </location>
</feature>
<keyword evidence="1" id="KW-0597">Phosphoprotein</keyword>
<feature type="compositionally biased region" description="Polar residues" evidence="2">
    <location>
        <begin position="618"/>
        <end position="631"/>
    </location>
</feature>
<dbReference type="PANTHER" id="PTHR34805">
    <property type="entry name" value="PROTEIN MODIFIER OF SNC1 1"/>
    <property type="match status" value="1"/>
</dbReference>
<dbReference type="EMBL" id="OOIL02003256">
    <property type="protein sequence ID" value="VFQ86727.1"/>
    <property type="molecule type" value="Genomic_DNA"/>
</dbReference>
<feature type="region of interest" description="Disordered" evidence="2">
    <location>
        <begin position="1274"/>
        <end position="1485"/>
    </location>
</feature>
<feature type="region of interest" description="Disordered" evidence="2">
    <location>
        <begin position="1175"/>
        <end position="1243"/>
    </location>
</feature>
<feature type="compositionally biased region" description="Polar residues" evidence="2">
    <location>
        <begin position="1437"/>
        <end position="1457"/>
    </location>
</feature>
<sequence>MTSSMLTGERRFTSARRGGLTVLGKVAVPKPLNLPSQRLENHGQDPGVEIVPKGTLSWGSKTSSSTLNAWTSSTLSPNADGGTSLPSRPSTAGSDKTHEPSMSAWTSNSRPSSASGALSSSQASLTSLRPRSAEPRPGSSQLSRFAESGSNIQTAWGPGSSAERLAVLNAKNDGFSLSSGDFPSLGSEKDNREKTSEPQDHNSHGVPSSPSDKLSHDMGKFDGADPEHDFQNGEVDTWRRDGPQHVDNGTHVWQGDPHQFSNSDVRPQHFDAWHGPMPPPTGVWYRGHPGAPPYGPHVGPGGFQFEQYPYYGPHQIPHLANSQPVPSQGHGPRGSHPRSNDLYRAQMPDACIHPGMPFRPGYYPGPVAFEGYYGPPMGYYNSSERDISLMGMPTGPAVLNRYPAPNVQDANHSHARAARHGGANNTFLQEHGEPAHPDCARQPYKVLLKHHGECDRGVGGEDRKWPTPAITVHGERRFQPGGMKNEWEVCSSDEAMIENSNLQDVDNQRGDFSDNVKFKSVEGLDNVRTAPDNWVGRSVTTESTHKMTMQRGPVLAVAGNESNLMKKIEGLNAKVRGHESHFDPRSDEQSRAYVNSKVDNFIGDESRSSSKHFETTHASDISRTSYHGTQGRSDHYPAKAKFNHHDDGWRKQPLSAECSSMCASHSTVPSSSVQSNISYPQIEDMKHTLSSAQEKDEKEFMPESFDGQTQRAKKEELEKRALQLRKEEEERTREQKAKALAKLEELNRRMQGGDDASSTQKSEKAKQEHVQCALIESPDEPLSTKPDDVVEVNERIPPSQGDETADLQPMIEQGPTLTHQQEFGLAGPKQLTLPPSDRYSKQRQNVSLPSQGDETAVFQPMIEHSPTLTRQEDLNTASAKQPTLPSSDIHNKRTAGHKQRQNVAIHKDLNRPSAPSMGTSDPPKNYSDASTDGDILGGESKNPIAISTLTESGLQQRKKGNRNGKNKQKMDDTRSIPAASLPTAMQADSTTGKSSENEVLVISSVRATIKSDNVLQISEPHTLSKEGHGRVNDQRKPQHPHRISRNQRGNRFGDKSHGSDAVVWAPVQPQAKHVSDIESSQKKVLPDDHTTPTMGDNVMHRSSHDNSSKSKRAEMERYVPKPIAKEMAQQASGHQHHTSLTFGTHTVSVNADSNLDGWGMPIDTGAQHVSFGTVDEVGSTTGKGKLSSSTRQDCDKSTVKAARSDNGRNSRNSETGRNHSQPVVVQETKEMDKTAVGAKENRVTVSHWKPKSYVNAPPHCENQNEVQDEVYVKQQREEPRREVKQHSQKREEPRREGKLHSQQREEPRREGKQHSQQWEEPRREGKQHSQKWEEPRREGNQHSYRGGRPFSPNQPPPVGLNDEDFPAETQHSRRFTSSGFRRGGTQSHHHISRGGGESSEDWSAGPEDNREMRRYNNNNNNNKNNSNNMHYEYQPVGQHNNKSGNSGVPAAFSSQNAAPKYRETGHSRRGSRSNFYERRGTANYD</sequence>
<dbReference type="InterPro" id="IPR009738">
    <property type="entry name" value="BAT2_N"/>
</dbReference>
<feature type="compositionally biased region" description="Basic and acidic residues" evidence="2">
    <location>
        <begin position="213"/>
        <end position="242"/>
    </location>
</feature>
<name>A0A484MDP4_9ASTE</name>
<feature type="compositionally biased region" description="Polar residues" evidence="2">
    <location>
        <begin position="84"/>
        <end position="94"/>
    </location>
</feature>
<feature type="compositionally biased region" description="Low complexity" evidence="2">
    <location>
        <begin position="1416"/>
        <end position="1428"/>
    </location>
</feature>
<feature type="compositionally biased region" description="Basic and acidic residues" evidence="2">
    <location>
        <begin position="1098"/>
        <end position="1114"/>
    </location>
</feature>
<feature type="compositionally biased region" description="Polar residues" evidence="2">
    <location>
        <begin position="57"/>
        <end position="77"/>
    </location>
</feature>
<feature type="compositionally biased region" description="Basic and acidic residues" evidence="2">
    <location>
        <begin position="1022"/>
        <end position="1036"/>
    </location>
</feature>
<dbReference type="PANTHER" id="PTHR34805:SF1">
    <property type="entry name" value="PROTEIN MODIFIER OF SNC1 1"/>
    <property type="match status" value="1"/>
</dbReference>
<dbReference type="Pfam" id="PF07001">
    <property type="entry name" value="BAT2_N"/>
    <property type="match status" value="1"/>
</dbReference>
<dbReference type="OrthoDB" id="1939715at2759"/>
<feature type="compositionally biased region" description="Polar residues" evidence="2">
    <location>
        <begin position="866"/>
        <end position="888"/>
    </location>
</feature>
<keyword evidence="5" id="KW-1185">Reference proteome</keyword>
<feature type="compositionally biased region" description="Basic and acidic residues" evidence="2">
    <location>
        <begin position="1475"/>
        <end position="1485"/>
    </location>
</feature>
<accession>A0A484MDP4</accession>
<feature type="compositionally biased region" description="Low complexity" evidence="2">
    <location>
        <begin position="1375"/>
        <end position="1385"/>
    </location>
</feature>
<feature type="region of interest" description="Disordered" evidence="2">
    <location>
        <begin position="1011"/>
        <end position="1058"/>
    </location>
</feature>
<feature type="region of interest" description="Disordered" evidence="2">
    <location>
        <begin position="1070"/>
        <end position="1114"/>
    </location>
</feature>
<feature type="domain" description="BAT2 N-terminal" evidence="3">
    <location>
        <begin position="11"/>
        <end position="147"/>
    </location>
</feature>
<gene>
    <name evidence="4" type="ORF">CCAM_LOCUS28503</name>
</gene>
<feature type="compositionally biased region" description="Basic and acidic residues" evidence="2">
    <location>
        <begin position="1192"/>
        <end position="1208"/>
    </location>
</feature>
<evidence type="ECO:0000313" key="5">
    <source>
        <dbReference type="Proteomes" id="UP000595140"/>
    </source>
</evidence>
<protein>
    <recommendedName>
        <fullName evidence="3">BAT2 N-terminal domain-containing protein</fullName>
    </recommendedName>
</protein>
<evidence type="ECO:0000313" key="4">
    <source>
        <dbReference type="EMBL" id="VFQ86727.1"/>
    </source>
</evidence>
<feature type="compositionally biased region" description="Low complexity" evidence="2">
    <location>
        <begin position="1178"/>
        <end position="1190"/>
    </location>
</feature>